<name>A0ABM7RGB0_9BACT</name>
<keyword evidence="3 5" id="KW-0566">Pantothenate biosynthesis</keyword>
<dbReference type="EC" id="2.1.2.11" evidence="5"/>
<comment type="function">
    <text evidence="5">Catalyzes the reversible reaction in which hydroxymethyl group from 5,10-methylenetetrahydrofolate is transferred onto alpha-ketoisovalerate to form ketopantoate.</text>
</comment>
<evidence type="ECO:0000256" key="4">
    <source>
        <dbReference type="ARBA" id="ARBA00022679"/>
    </source>
</evidence>
<sequence length="269" mass="28382">MPLETFFPSTEAARVSGIEKATALRQRKGDRRITALTAYDYPTARLLDEAGVDLLLVGDSLGMVVLGYPDTTHVTLEHMLHHTAAVARAEPKALVLGDLPIDSYPDPETALASARQLVEAGADAVKLEGGIRQAEKVRAITEAGIPVCGHLGMLPQRVLEEGGYRKKGKTPEQAAAILEGAEALIEAGVFAIVLESVVADTAAEITRSISVPTIGIGCGETTCDGEVAVVTDLVGSFPWFVPPFAKPEADVATSVRKAALAYVNRVQES</sequence>
<keyword evidence="5" id="KW-0963">Cytoplasm</keyword>
<comment type="pathway">
    <text evidence="5">Cofactor biosynthesis; (R)-pantothenate biosynthesis; (R)-pantoate from 3-methyl-2-oxobutanoate: step 1/2.</text>
</comment>
<dbReference type="EMBL" id="AP024702">
    <property type="protein sequence ID" value="BCX49195.1"/>
    <property type="molecule type" value="Genomic_DNA"/>
</dbReference>
<dbReference type="PANTHER" id="PTHR20881:SF0">
    <property type="entry name" value="3-METHYL-2-OXOBUTANOATE HYDROXYMETHYLTRANSFERASE"/>
    <property type="match status" value="1"/>
</dbReference>
<dbReference type="HAMAP" id="MF_00156">
    <property type="entry name" value="PanB"/>
    <property type="match status" value="1"/>
</dbReference>
<dbReference type="InterPro" id="IPR040442">
    <property type="entry name" value="Pyrv_kinase-like_dom_sf"/>
</dbReference>
<evidence type="ECO:0000313" key="6">
    <source>
        <dbReference type="EMBL" id="BCX49195.1"/>
    </source>
</evidence>
<evidence type="ECO:0000313" key="7">
    <source>
        <dbReference type="Proteomes" id="UP001374893"/>
    </source>
</evidence>
<dbReference type="NCBIfam" id="TIGR00222">
    <property type="entry name" value="panB"/>
    <property type="match status" value="1"/>
</dbReference>
<feature type="active site" description="Proton acceptor" evidence="5">
    <location>
        <position position="195"/>
    </location>
</feature>
<dbReference type="PIRSF" id="PIRSF000388">
    <property type="entry name" value="Pantoate_hydroxy_MeTrfase"/>
    <property type="match status" value="1"/>
</dbReference>
<evidence type="ECO:0000256" key="2">
    <source>
        <dbReference type="ARBA" id="ARBA00011424"/>
    </source>
</evidence>
<comment type="cofactor">
    <cofactor evidence="5">
        <name>Mg(2+)</name>
        <dbReference type="ChEBI" id="CHEBI:18420"/>
    </cofactor>
    <text evidence="5">Binds 1 Mg(2+) ion per subunit.</text>
</comment>
<dbReference type="InterPro" id="IPR003700">
    <property type="entry name" value="Pantoate_hydroxy_MeTrfase"/>
</dbReference>
<feature type="binding site" evidence="5">
    <location>
        <position position="59"/>
    </location>
    <ligand>
        <name>Mg(2+)</name>
        <dbReference type="ChEBI" id="CHEBI:18420"/>
    </ligand>
</feature>
<dbReference type="PANTHER" id="PTHR20881">
    <property type="entry name" value="3-METHYL-2-OXOBUTANOATE HYDROXYMETHYLTRANSFERASE"/>
    <property type="match status" value="1"/>
</dbReference>
<dbReference type="Proteomes" id="UP001374893">
    <property type="component" value="Chromosome"/>
</dbReference>
<feature type="binding site" evidence="5">
    <location>
        <position position="98"/>
    </location>
    <ligand>
        <name>3-methyl-2-oxobutanoate</name>
        <dbReference type="ChEBI" id="CHEBI:11851"/>
    </ligand>
</feature>
<comment type="similarity">
    <text evidence="1 5">Belongs to the PanB family.</text>
</comment>
<keyword evidence="5" id="KW-0460">Magnesium</keyword>
<proteinExistence type="inferred from homology"/>
<evidence type="ECO:0000256" key="1">
    <source>
        <dbReference type="ARBA" id="ARBA00008676"/>
    </source>
</evidence>
<dbReference type="NCBIfam" id="NF001452">
    <property type="entry name" value="PRK00311.1"/>
    <property type="match status" value="1"/>
</dbReference>
<keyword evidence="7" id="KW-1185">Reference proteome</keyword>
<keyword evidence="4 5" id="KW-0808">Transferase</keyword>
<feature type="binding site" evidence="5">
    <location>
        <begin position="59"/>
        <end position="60"/>
    </location>
    <ligand>
        <name>3-methyl-2-oxobutanoate</name>
        <dbReference type="ChEBI" id="CHEBI:11851"/>
    </ligand>
</feature>
<dbReference type="CDD" id="cd06557">
    <property type="entry name" value="KPHMT-like"/>
    <property type="match status" value="1"/>
</dbReference>
<keyword evidence="5" id="KW-0479">Metal-binding</keyword>
<feature type="binding site" evidence="5">
    <location>
        <position position="98"/>
    </location>
    <ligand>
        <name>Mg(2+)</name>
        <dbReference type="ChEBI" id="CHEBI:18420"/>
    </ligand>
</feature>
<feature type="binding site" evidence="5">
    <location>
        <position position="126"/>
    </location>
    <ligand>
        <name>3-methyl-2-oxobutanoate</name>
        <dbReference type="ChEBI" id="CHEBI:11851"/>
    </ligand>
</feature>
<comment type="subunit">
    <text evidence="2 5">Homodecamer; pentamer of dimers.</text>
</comment>
<dbReference type="InterPro" id="IPR015813">
    <property type="entry name" value="Pyrv/PenolPyrv_kinase-like_dom"/>
</dbReference>
<feature type="binding site" evidence="5">
    <location>
        <position position="128"/>
    </location>
    <ligand>
        <name>Mg(2+)</name>
        <dbReference type="ChEBI" id="CHEBI:18420"/>
    </ligand>
</feature>
<comment type="subcellular location">
    <subcellularLocation>
        <location evidence="5">Cytoplasm</location>
    </subcellularLocation>
</comment>
<dbReference type="Pfam" id="PF02548">
    <property type="entry name" value="Pantoate_transf"/>
    <property type="match status" value="1"/>
</dbReference>
<dbReference type="Gene3D" id="3.20.20.60">
    <property type="entry name" value="Phosphoenolpyruvate-binding domains"/>
    <property type="match status" value="1"/>
</dbReference>
<accession>A0ABM7RGB0</accession>
<comment type="catalytic activity">
    <reaction evidence="5">
        <text>(6R)-5,10-methylene-5,6,7,8-tetrahydrofolate + 3-methyl-2-oxobutanoate + H2O = 2-dehydropantoate + (6S)-5,6,7,8-tetrahydrofolate</text>
        <dbReference type="Rhea" id="RHEA:11824"/>
        <dbReference type="ChEBI" id="CHEBI:11561"/>
        <dbReference type="ChEBI" id="CHEBI:11851"/>
        <dbReference type="ChEBI" id="CHEBI:15377"/>
        <dbReference type="ChEBI" id="CHEBI:15636"/>
        <dbReference type="ChEBI" id="CHEBI:57453"/>
        <dbReference type="EC" id="2.1.2.11"/>
    </reaction>
</comment>
<dbReference type="SUPFAM" id="SSF51621">
    <property type="entry name" value="Phosphoenolpyruvate/pyruvate domain"/>
    <property type="match status" value="1"/>
</dbReference>
<gene>
    <name evidence="5" type="primary">panB</name>
    <name evidence="6" type="ORF">HAHE_31030</name>
</gene>
<evidence type="ECO:0000256" key="5">
    <source>
        <dbReference type="HAMAP-Rule" id="MF_00156"/>
    </source>
</evidence>
<protein>
    <recommendedName>
        <fullName evidence="5">3-methyl-2-oxobutanoate hydroxymethyltransferase</fullName>
        <ecNumber evidence="5">2.1.2.11</ecNumber>
    </recommendedName>
    <alternativeName>
        <fullName evidence="5">Ketopantoate hydroxymethyltransferase</fullName>
        <shortName evidence="5">KPHMT</shortName>
    </alternativeName>
</protein>
<reference evidence="6 7" key="1">
    <citation type="submission" date="2021-06" db="EMBL/GenBank/DDBJ databases">
        <title>Complete genome of Haloferula helveola possessing various polysaccharide degrading enzymes.</title>
        <authorList>
            <person name="Takami H."/>
            <person name="Huang C."/>
            <person name="Hamasaki K."/>
        </authorList>
    </citation>
    <scope>NUCLEOTIDE SEQUENCE [LARGE SCALE GENOMIC DNA]</scope>
    <source>
        <strain evidence="6 7">CN-1</strain>
    </source>
</reference>
<organism evidence="6 7">
    <name type="scientific">Haloferula helveola</name>
    <dbReference type="NCBI Taxonomy" id="490095"/>
    <lineage>
        <taxon>Bacteria</taxon>
        <taxon>Pseudomonadati</taxon>
        <taxon>Verrucomicrobiota</taxon>
        <taxon>Verrucomicrobiia</taxon>
        <taxon>Verrucomicrobiales</taxon>
        <taxon>Verrucomicrobiaceae</taxon>
        <taxon>Haloferula</taxon>
    </lineage>
</organism>
<evidence type="ECO:0000256" key="3">
    <source>
        <dbReference type="ARBA" id="ARBA00022655"/>
    </source>
</evidence>